<evidence type="ECO:0000256" key="6">
    <source>
        <dbReference type="ARBA" id="ARBA00022430"/>
    </source>
</evidence>
<evidence type="ECO:0000256" key="4">
    <source>
        <dbReference type="ARBA" id="ARBA00009845"/>
    </source>
</evidence>
<dbReference type="InterPro" id="IPR000573">
    <property type="entry name" value="AconitaseA/IPMdHydase_ssu_swvl"/>
</dbReference>
<dbReference type="NCBIfam" id="TIGR00171">
    <property type="entry name" value="leuD"/>
    <property type="match status" value="1"/>
</dbReference>
<dbReference type="GO" id="GO:0009098">
    <property type="term" value="P:L-leucine biosynthetic process"/>
    <property type="evidence" value="ECO:0007669"/>
    <property type="project" value="UniProtKB-UniRule"/>
</dbReference>
<evidence type="ECO:0000256" key="9">
    <source>
        <dbReference type="ARBA" id="ARBA00023304"/>
    </source>
</evidence>
<dbReference type="NCBIfam" id="NF002458">
    <property type="entry name" value="PRK01641.1"/>
    <property type="match status" value="1"/>
</dbReference>
<evidence type="ECO:0000256" key="10">
    <source>
        <dbReference type="HAMAP-Rule" id="MF_01031"/>
    </source>
</evidence>
<evidence type="ECO:0000256" key="2">
    <source>
        <dbReference type="ARBA" id="ARBA00002695"/>
    </source>
</evidence>
<proteinExistence type="inferred from homology"/>
<dbReference type="HAMAP" id="MF_01031">
    <property type="entry name" value="LeuD_type1"/>
    <property type="match status" value="1"/>
</dbReference>
<dbReference type="EC" id="4.2.1.33" evidence="10"/>
<evidence type="ECO:0000256" key="1">
    <source>
        <dbReference type="ARBA" id="ARBA00000491"/>
    </source>
</evidence>
<evidence type="ECO:0000256" key="7">
    <source>
        <dbReference type="ARBA" id="ARBA00022605"/>
    </source>
</evidence>
<reference evidence="12 13" key="1">
    <citation type="submission" date="2018-06" db="EMBL/GenBank/DDBJ databases">
        <title>Genomic Encyclopedia of Type Strains, Phase III (KMG-III): the genomes of soil and plant-associated and newly described type strains.</title>
        <authorList>
            <person name="Whitman W."/>
        </authorList>
    </citation>
    <scope>NUCLEOTIDE SEQUENCE [LARGE SCALE GENOMIC DNA]</scope>
    <source>
        <strain evidence="12 13">CECT 7646</strain>
    </source>
</reference>
<keyword evidence="6 10" id="KW-0432">Leucine biosynthesis</keyword>
<dbReference type="InterPro" id="IPR015928">
    <property type="entry name" value="Aconitase/3IPM_dehydase_swvl"/>
</dbReference>
<feature type="domain" description="Aconitase A/isopropylmalate dehydratase small subunit swivel" evidence="11">
    <location>
        <begin position="10"/>
        <end position="141"/>
    </location>
</feature>
<comment type="caution">
    <text evidence="12">The sequence shown here is derived from an EMBL/GenBank/DDBJ whole genome shotgun (WGS) entry which is preliminary data.</text>
</comment>
<evidence type="ECO:0000256" key="8">
    <source>
        <dbReference type="ARBA" id="ARBA00023239"/>
    </source>
</evidence>
<keyword evidence="8 10" id="KW-0456">Lyase</keyword>
<comment type="catalytic activity">
    <reaction evidence="1 10">
        <text>(2R,3S)-3-isopropylmalate = (2S)-2-isopropylmalate</text>
        <dbReference type="Rhea" id="RHEA:32287"/>
        <dbReference type="ChEBI" id="CHEBI:1178"/>
        <dbReference type="ChEBI" id="CHEBI:35121"/>
        <dbReference type="EC" id="4.2.1.33"/>
    </reaction>
</comment>
<keyword evidence="13" id="KW-1185">Reference proteome</keyword>
<keyword evidence="9 10" id="KW-0100">Branched-chain amino acid biosynthesis</keyword>
<name>A0A318SK67_9BURK</name>
<sequence>MTAEERKTSMQKFTVHQGLVAPMDRENVDTDAIIPKQFLKSIKKTGFGVNLFDEWRYLDHGEPGQEPASRKPNPDFVLNQPRYAGASILLARKNFGCGSSREHAPWALDQYGFRAILAPSFADIFFNNSFKNGLLPIVLPEATIARLFDESHAFPGYRLTVDLERQMIVEPGGQEIPFEVNAFRRHCLLNGFDDIGLTLQHKDKILAFEAERLATKPWLAHTMVG</sequence>
<protein>
    <recommendedName>
        <fullName evidence="10">3-isopropylmalate dehydratase small subunit</fullName>
        <ecNumber evidence="10">4.2.1.33</ecNumber>
    </recommendedName>
    <alternativeName>
        <fullName evidence="10">Alpha-IPM isomerase</fullName>
        <shortName evidence="10">IPMI</shortName>
    </alternativeName>
    <alternativeName>
        <fullName evidence="10">Isopropylmalate isomerase</fullName>
    </alternativeName>
</protein>
<organism evidence="12 13">
    <name type="scientific">Xylophilus ampelinus</name>
    <dbReference type="NCBI Taxonomy" id="54067"/>
    <lineage>
        <taxon>Bacteria</taxon>
        <taxon>Pseudomonadati</taxon>
        <taxon>Pseudomonadota</taxon>
        <taxon>Betaproteobacteria</taxon>
        <taxon>Burkholderiales</taxon>
        <taxon>Xylophilus</taxon>
    </lineage>
</organism>
<comment type="pathway">
    <text evidence="3 10">Amino-acid biosynthesis; L-leucine biosynthesis; L-leucine from 3-methyl-2-oxobutanoate: step 2/4.</text>
</comment>
<dbReference type="PANTHER" id="PTHR43345:SF5">
    <property type="entry name" value="3-ISOPROPYLMALATE DEHYDRATASE SMALL SUBUNIT"/>
    <property type="match status" value="1"/>
</dbReference>
<dbReference type="UniPathway" id="UPA00048">
    <property type="reaction ID" value="UER00071"/>
</dbReference>
<comment type="similarity">
    <text evidence="4 10">Belongs to the LeuD family. LeuD type 1 subfamily.</text>
</comment>
<dbReference type="PANTHER" id="PTHR43345">
    <property type="entry name" value="3-ISOPROPYLMALATE DEHYDRATASE SMALL SUBUNIT 2-RELATED-RELATED"/>
    <property type="match status" value="1"/>
</dbReference>
<comment type="subunit">
    <text evidence="5 10">Heterodimer of LeuC and LeuD.</text>
</comment>
<evidence type="ECO:0000313" key="13">
    <source>
        <dbReference type="Proteomes" id="UP000247540"/>
    </source>
</evidence>
<dbReference type="GO" id="GO:0009316">
    <property type="term" value="C:3-isopropylmalate dehydratase complex"/>
    <property type="evidence" value="ECO:0007669"/>
    <property type="project" value="InterPro"/>
</dbReference>
<dbReference type="Proteomes" id="UP000247540">
    <property type="component" value="Unassembled WGS sequence"/>
</dbReference>
<dbReference type="Gene3D" id="3.20.19.10">
    <property type="entry name" value="Aconitase, domain 4"/>
    <property type="match status" value="1"/>
</dbReference>
<dbReference type="InterPro" id="IPR050075">
    <property type="entry name" value="LeuD"/>
</dbReference>
<evidence type="ECO:0000256" key="3">
    <source>
        <dbReference type="ARBA" id="ARBA00004729"/>
    </source>
</evidence>
<dbReference type="CDD" id="cd01577">
    <property type="entry name" value="IPMI_Swivel"/>
    <property type="match status" value="1"/>
</dbReference>
<evidence type="ECO:0000259" key="11">
    <source>
        <dbReference type="Pfam" id="PF00694"/>
    </source>
</evidence>
<dbReference type="EMBL" id="QJTC01000003">
    <property type="protein sequence ID" value="PYE79228.1"/>
    <property type="molecule type" value="Genomic_DNA"/>
</dbReference>
<comment type="function">
    <text evidence="2 10">Catalyzes the isomerization between 2-isopropylmalate and 3-isopropylmalate, via the formation of 2-isopropylmaleate.</text>
</comment>
<gene>
    <name evidence="10" type="primary">leuD</name>
    <name evidence="12" type="ORF">DFQ15_103216</name>
</gene>
<evidence type="ECO:0000256" key="5">
    <source>
        <dbReference type="ARBA" id="ARBA00011271"/>
    </source>
</evidence>
<evidence type="ECO:0000313" key="12">
    <source>
        <dbReference type="EMBL" id="PYE79228.1"/>
    </source>
</evidence>
<dbReference type="AlphaFoldDB" id="A0A318SK67"/>
<dbReference type="Pfam" id="PF00694">
    <property type="entry name" value="Aconitase_C"/>
    <property type="match status" value="1"/>
</dbReference>
<dbReference type="InterPro" id="IPR004431">
    <property type="entry name" value="3-IsopropMal_deHydase_ssu"/>
</dbReference>
<keyword evidence="7 10" id="KW-0028">Amino-acid biosynthesis</keyword>
<accession>A0A318SK67</accession>
<dbReference type="InterPro" id="IPR033940">
    <property type="entry name" value="IPMI_Swivel"/>
</dbReference>
<dbReference type="SUPFAM" id="SSF52016">
    <property type="entry name" value="LeuD/IlvD-like"/>
    <property type="match status" value="1"/>
</dbReference>
<dbReference type="GO" id="GO:0003861">
    <property type="term" value="F:3-isopropylmalate dehydratase activity"/>
    <property type="evidence" value="ECO:0007669"/>
    <property type="project" value="UniProtKB-UniRule"/>
</dbReference>
<dbReference type="FunFam" id="3.20.19.10:FF:000003">
    <property type="entry name" value="3-isopropylmalate dehydratase small subunit"/>
    <property type="match status" value="1"/>
</dbReference>